<dbReference type="InterPro" id="IPR000863">
    <property type="entry name" value="Sulfotransferase_dom"/>
</dbReference>
<evidence type="ECO:0000313" key="6">
    <source>
        <dbReference type="Proteomes" id="UP001203338"/>
    </source>
</evidence>
<dbReference type="RefSeq" id="WP_249699876.1">
    <property type="nucleotide sequence ID" value="NZ_JAMFLX010000015.1"/>
</dbReference>
<evidence type="ECO:0000259" key="4">
    <source>
        <dbReference type="Pfam" id="PF00685"/>
    </source>
</evidence>
<name>A0ABT0PIP6_9GAMM</name>
<dbReference type="InterPro" id="IPR027417">
    <property type="entry name" value="P-loop_NTPase"/>
</dbReference>
<dbReference type="PANTHER" id="PTHR11783">
    <property type="entry name" value="SULFOTRANSFERASE SULT"/>
    <property type="match status" value="1"/>
</dbReference>
<comment type="caution">
    <text evidence="5">The sequence shown here is derived from an EMBL/GenBank/DDBJ whole genome shotgun (WGS) entry which is preliminary data.</text>
</comment>
<dbReference type="EMBL" id="JAMFLX010000015">
    <property type="protein sequence ID" value="MCL6270622.1"/>
    <property type="molecule type" value="Genomic_DNA"/>
</dbReference>
<keyword evidence="2" id="KW-0808">Transferase</keyword>
<evidence type="ECO:0000313" key="5">
    <source>
        <dbReference type="EMBL" id="MCL6270622.1"/>
    </source>
</evidence>
<protein>
    <submittedName>
        <fullName evidence="5">Sulfotransferase domain-containing protein</fullName>
    </submittedName>
</protein>
<gene>
    <name evidence="5" type="ORF">M3P05_11870</name>
</gene>
<evidence type="ECO:0000256" key="1">
    <source>
        <dbReference type="ARBA" id="ARBA00005771"/>
    </source>
</evidence>
<feature type="domain" description="Sulfotransferase" evidence="4">
    <location>
        <begin position="74"/>
        <end position="268"/>
    </location>
</feature>
<dbReference type="SUPFAM" id="SSF52540">
    <property type="entry name" value="P-loop containing nucleoside triphosphate hydrolases"/>
    <property type="match status" value="1"/>
</dbReference>
<proteinExistence type="inferred from homology"/>
<organism evidence="5 6">
    <name type="scientific">Parendozoicomonas callyspongiae</name>
    <dbReference type="NCBI Taxonomy" id="2942213"/>
    <lineage>
        <taxon>Bacteria</taxon>
        <taxon>Pseudomonadati</taxon>
        <taxon>Pseudomonadota</taxon>
        <taxon>Gammaproteobacteria</taxon>
        <taxon>Oceanospirillales</taxon>
        <taxon>Endozoicomonadaceae</taxon>
        <taxon>Parendozoicomonas</taxon>
    </lineage>
</organism>
<reference evidence="5 6" key="1">
    <citation type="submission" date="2022-05" db="EMBL/GenBank/DDBJ databases">
        <authorList>
            <person name="Park J.-S."/>
        </authorList>
    </citation>
    <scope>NUCLEOTIDE SEQUENCE [LARGE SCALE GENOMIC DNA]</scope>
    <source>
        <strain evidence="5 6">2012CJ34-2</strain>
    </source>
</reference>
<evidence type="ECO:0000256" key="3">
    <source>
        <dbReference type="SAM" id="MobiDB-lite"/>
    </source>
</evidence>
<comment type="similarity">
    <text evidence="1">Belongs to the sulfotransferase 1 family.</text>
</comment>
<sequence>MLQLSTSSSVIDTDWPSVLTEGSKITLEASTEKQKSKVGFIDKVTPLVGMKEPTRNTMMSKKSFDYGTAMPIEPDDVMLVSPPKTGTTLMQQICNQIKTRGGPDSMNFEDLYQVSPWLGWARDLDTNPNLLASPRIFKTHQSLSSQRRGCRYIATIRDPEKTFISFFNFLKAKGVPTVEQFTDASEFVLQSDYIDDMHFGASLWLYYQEFLKAKELGDLLVIPYEYLVKNKQTVIPTIASFIGVDTLKKNELDTIIHHCSKEFMELEEHLSKFDESWVQKKLQEKELTESEHVRPAPRVVSTQSPELTEPAKQKLRDKWKAGVPDCQDYPAFKAIFEKKLHERSAAKIVE</sequence>
<dbReference type="Pfam" id="PF00685">
    <property type="entry name" value="Sulfotransfer_1"/>
    <property type="match status" value="1"/>
</dbReference>
<feature type="region of interest" description="Disordered" evidence="3">
    <location>
        <begin position="288"/>
        <end position="313"/>
    </location>
</feature>
<keyword evidence="6" id="KW-1185">Reference proteome</keyword>
<accession>A0ABT0PIP6</accession>
<evidence type="ECO:0000256" key="2">
    <source>
        <dbReference type="ARBA" id="ARBA00022679"/>
    </source>
</evidence>
<dbReference type="Gene3D" id="3.40.50.300">
    <property type="entry name" value="P-loop containing nucleotide triphosphate hydrolases"/>
    <property type="match status" value="1"/>
</dbReference>
<dbReference type="Proteomes" id="UP001203338">
    <property type="component" value="Unassembled WGS sequence"/>
</dbReference>